<dbReference type="AlphaFoldDB" id="A0A2S1R6J2"/>
<dbReference type="PANTHER" id="PTHR30157:SF0">
    <property type="entry name" value="NADPH-DEPENDENT FERRIC-CHELATE REDUCTASE"/>
    <property type="match status" value="1"/>
</dbReference>
<accession>A0A2S1R6J2</accession>
<evidence type="ECO:0000259" key="1">
    <source>
        <dbReference type="PROSITE" id="PS51384"/>
    </source>
</evidence>
<reference evidence="2 3" key="1">
    <citation type="submission" date="2016-04" db="EMBL/GenBank/DDBJ databases">
        <title>Complete genome sequence of Dietzia lutea YIM 80766T, a strain isolated from desert soil in Egypt.</title>
        <authorList>
            <person name="Zhao J."/>
            <person name="Hu B."/>
            <person name="Geng S."/>
            <person name="Nie Y."/>
            <person name="Tang Y."/>
        </authorList>
    </citation>
    <scope>NUCLEOTIDE SEQUENCE [LARGE SCALE GENOMIC DNA]</scope>
    <source>
        <strain evidence="2 3">YIM 80766</strain>
    </source>
</reference>
<dbReference type="Gene3D" id="3.40.50.80">
    <property type="entry name" value="Nucleotide-binding domain of ferredoxin-NADP reductase (FNR) module"/>
    <property type="match status" value="1"/>
</dbReference>
<name>A0A2S1R6J2_9ACTN</name>
<dbReference type="InterPro" id="IPR039374">
    <property type="entry name" value="SIP_fam"/>
</dbReference>
<dbReference type="InterPro" id="IPR013113">
    <property type="entry name" value="SIP_FAD-bd"/>
</dbReference>
<dbReference type="InterPro" id="IPR017938">
    <property type="entry name" value="Riboflavin_synthase-like_b-brl"/>
</dbReference>
<dbReference type="GO" id="GO:0016491">
    <property type="term" value="F:oxidoreductase activity"/>
    <property type="evidence" value="ECO:0007669"/>
    <property type="project" value="InterPro"/>
</dbReference>
<dbReference type="InterPro" id="IPR039261">
    <property type="entry name" value="FNR_nucleotide-bd"/>
</dbReference>
<dbReference type="KEGG" id="dlu:A6035_06755"/>
<organism evidence="2 3">
    <name type="scientific">Dietzia lutea</name>
    <dbReference type="NCBI Taxonomy" id="546160"/>
    <lineage>
        <taxon>Bacteria</taxon>
        <taxon>Bacillati</taxon>
        <taxon>Actinomycetota</taxon>
        <taxon>Actinomycetes</taxon>
        <taxon>Mycobacteriales</taxon>
        <taxon>Dietziaceae</taxon>
        <taxon>Dietzia</taxon>
    </lineage>
</organism>
<sequence>MTAIAVETPIVVSQTRVLEACDLGDSFVRLVVAGPDLHRWSAEVVDPGTVRDCYIKLIVPPPGGGGVIPDADGIRDWLALPEGERGWMRTYTVRRADTVDLDGEAVPALTVDMVVHPGDDEGPGSAWARTVRPGETVHIAGPGRGHAPWAAWAPGRAARVVCAGDETAAPALLAIADELAEERAAAGAAPGAAPERHVQIVIEVPTTGDAVALADGAPDFVTVLPRAGEPGAAVARHLAGVLDLGDECVQTVLGGRRPAEREWQPATAVSAGDPYVFLAGEASLVRAMRRLAVDAAGVPKEAVAFMGYWRRGAAEC</sequence>
<dbReference type="PROSITE" id="PS51384">
    <property type="entry name" value="FAD_FR"/>
    <property type="match status" value="1"/>
</dbReference>
<dbReference type="EMBL" id="CP015449">
    <property type="protein sequence ID" value="AWH91909.1"/>
    <property type="molecule type" value="Genomic_DNA"/>
</dbReference>
<dbReference type="Gene3D" id="2.40.30.10">
    <property type="entry name" value="Translation factors"/>
    <property type="match status" value="1"/>
</dbReference>
<proteinExistence type="predicted"/>
<protein>
    <recommendedName>
        <fullName evidence="1">FAD-binding FR-type domain-containing protein</fullName>
    </recommendedName>
</protein>
<gene>
    <name evidence="2" type="ORF">A6035_06755</name>
</gene>
<dbReference type="InterPro" id="IPR007037">
    <property type="entry name" value="SIP_rossman_dom"/>
</dbReference>
<dbReference type="SUPFAM" id="SSF63380">
    <property type="entry name" value="Riboflavin synthase domain-like"/>
    <property type="match status" value="1"/>
</dbReference>
<feature type="domain" description="FAD-binding FR-type" evidence="1">
    <location>
        <begin position="10"/>
        <end position="149"/>
    </location>
</feature>
<dbReference type="Pfam" id="PF04954">
    <property type="entry name" value="SIP"/>
    <property type="match status" value="1"/>
</dbReference>
<evidence type="ECO:0000313" key="2">
    <source>
        <dbReference type="EMBL" id="AWH91909.1"/>
    </source>
</evidence>
<dbReference type="RefSeq" id="WP_108847169.1">
    <property type="nucleotide sequence ID" value="NZ_CP015449.1"/>
</dbReference>
<keyword evidence="3" id="KW-1185">Reference proteome</keyword>
<dbReference type="Proteomes" id="UP000244928">
    <property type="component" value="Chromosome"/>
</dbReference>
<dbReference type="CDD" id="cd06193">
    <property type="entry name" value="siderophore_interacting"/>
    <property type="match status" value="1"/>
</dbReference>
<dbReference type="Pfam" id="PF08021">
    <property type="entry name" value="FAD_binding_9"/>
    <property type="match status" value="1"/>
</dbReference>
<dbReference type="PANTHER" id="PTHR30157">
    <property type="entry name" value="FERRIC REDUCTASE, NADPH-DEPENDENT"/>
    <property type="match status" value="1"/>
</dbReference>
<dbReference type="InterPro" id="IPR017927">
    <property type="entry name" value="FAD-bd_FR_type"/>
</dbReference>
<evidence type="ECO:0000313" key="3">
    <source>
        <dbReference type="Proteomes" id="UP000244928"/>
    </source>
</evidence>